<name>S0G0M3_9BACT</name>
<dbReference type="Proteomes" id="UP000014216">
    <property type="component" value="Unassembled WGS sequence"/>
</dbReference>
<organism evidence="2 3">
    <name type="scientific">Desulfotignum phosphitoxidans DSM 13687</name>
    <dbReference type="NCBI Taxonomy" id="1286635"/>
    <lineage>
        <taxon>Bacteria</taxon>
        <taxon>Pseudomonadati</taxon>
        <taxon>Thermodesulfobacteriota</taxon>
        <taxon>Desulfobacteria</taxon>
        <taxon>Desulfobacterales</taxon>
        <taxon>Desulfobacteraceae</taxon>
        <taxon>Desulfotignum</taxon>
    </lineage>
</organism>
<evidence type="ECO:0000313" key="3">
    <source>
        <dbReference type="Proteomes" id="UP000014216"/>
    </source>
</evidence>
<dbReference type="InterPro" id="IPR036249">
    <property type="entry name" value="Thioredoxin-like_sf"/>
</dbReference>
<dbReference type="Pfam" id="PF13462">
    <property type="entry name" value="Thioredoxin_4"/>
    <property type="match status" value="1"/>
</dbReference>
<keyword evidence="3" id="KW-1185">Reference proteome</keyword>
<evidence type="ECO:0000313" key="2">
    <source>
        <dbReference type="EMBL" id="EMS77747.1"/>
    </source>
</evidence>
<reference evidence="2 3" key="1">
    <citation type="journal article" date="2013" name="Genome Announc.">
        <title>Draft Genome Sequence of Desulfotignum phosphitoxidans DSM 13687 Strain FiPS-3.</title>
        <authorList>
            <person name="Poehlein A."/>
            <person name="Daniel R."/>
            <person name="Simeonova D.D."/>
        </authorList>
    </citation>
    <scope>NUCLEOTIDE SEQUENCE [LARGE SCALE GENOMIC DNA]</scope>
    <source>
        <strain evidence="2 3">DSM 13687</strain>
    </source>
</reference>
<dbReference type="SUPFAM" id="SSF52833">
    <property type="entry name" value="Thioredoxin-like"/>
    <property type="match status" value="1"/>
</dbReference>
<protein>
    <submittedName>
        <fullName evidence="2">Thioredoxin TrxA</fullName>
    </submittedName>
</protein>
<comment type="caution">
    <text evidence="2">The sequence shown here is derived from an EMBL/GenBank/DDBJ whole genome shotgun (WGS) entry which is preliminary data.</text>
</comment>
<dbReference type="RefSeq" id="WP_006968185.1">
    <property type="nucleotide sequence ID" value="NZ_APJX01000012.1"/>
</dbReference>
<dbReference type="AlphaFoldDB" id="S0G0M3"/>
<dbReference type="Gene3D" id="3.40.30.10">
    <property type="entry name" value="Glutaredoxin"/>
    <property type="match status" value="1"/>
</dbReference>
<feature type="domain" description="Thioredoxin-like fold" evidence="1">
    <location>
        <begin position="185"/>
        <end position="324"/>
    </location>
</feature>
<evidence type="ECO:0000259" key="1">
    <source>
        <dbReference type="Pfam" id="PF13462"/>
    </source>
</evidence>
<dbReference type="EMBL" id="APJX01000012">
    <property type="protein sequence ID" value="EMS77747.1"/>
    <property type="molecule type" value="Genomic_DNA"/>
</dbReference>
<accession>S0G0M3</accession>
<dbReference type="OrthoDB" id="9800545at2"/>
<sequence length="336" mass="37290">MMTHTNIENPEISPILHRISGCPAAIIFWILILCLLPNPVPADTPTLKPDNIQPGQTAASSAVLDEAALKAGIAHRLRTAREDRDDRFQHFSSAHVHIEKKIPVHISDTLTVFAVKLRLMPPVSDASPEFITLVVDDTGTLQIGGIQDLATGSNLVQDVVDQMQAVDISDLPSDFGKLIYTGPGPHTLIVVSDPFCPHCRKGWEFIKLNLDQIHTLRLAHFPLSPAAETAGLVMADAYHRKSMVFEIIDFTYTVLDPSQDPLEILAQYMDEFPELTQNWGITPEHALTYLTDRFLTQIKADQQTIQTLGIHSTPVFFVNQTFIKGFNARKMEAAMP</sequence>
<dbReference type="InterPro" id="IPR012336">
    <property type="entry name" value="Thioredoxin-like_fold"/>
</dbReference>
<gene>
    <name evidence="2" type="primary">trxA</name>
    <name evidence="2" type="ORF">Dpo_12c00250</name>
</gene>
<proteinExistence type="predicted"/>